<evidence type="ECO:0000313" key="3">
    <source>
        <dbReference type="Proteomes" id="UP001164513"/>
    </source>
</evidence>
<proteinExistence type="predicted"/>
<reference evidence="2" key="2">
    <citation type="submission" date="2022-12" db="EMBL/GenBank/DDBJ databases">
        <title>B. miyamotoi WGS.</title>
        <authorList>
            <person name="Gabriele M."/>
            <person name="Kuleshov K.V."/>
            <person name="Hepner S."/>
            <person name="Hoornstra D."/>
            <person name="Hovius J.W."/>
            <person name="Platonov A.E."/>
            <person name="Fingerle V."/>
            <person name="Strube C."/>
        </authorList>
    </citation>
    <scope>NUCLEOTIDE SEQUENCE</scope>
    <source>
        <strain evidence="2">ZStruIII14-9</strain>
        <plasmid evidence="2">pZSt-lp92</plasmid>
    </source>
</reference>
<protein>
    <submittedName>
        <fullName evidence="1">Uncharacterized protein</fullName>
    </submittedName>
</protein>
<reference evidence="1" key="1">
    <citation type="submission" date="2019-10" db="EMBL/GenBank/DDBJ databases">
        <title>Whole genome sequencing of Borrelia miyamotoi strains isolated in Europe.</title>
        <authorList>
            <person name="Sprong H."/>
            <person name="Azagi T."/>
            <person name="Kuleshov K.V."/>
            <person name="Platonov A.E."/>
            <person name="Hoornstra D."/>
            <person name="Hovius J.W."/>
        </authorList>
    </citation>
    <scope>NUCLEOTIDE SEQUENCE</scope>
    <source>
        <strain evidence="1">NL-IR-2</strain>
        <plasmid evidence="1">unnamed</plasmid>
    </source>
</reference>
<dbReference type="EMBL" id="CP044629">
    <property type="protein sequence ID" value="QFP42439.1"/>
    <property type="molecule type" value="Genomic_DNA"/>
</dbReference>
<dbReference type="AlphaFoldDB" id="A0A5P8AUK5"/>
<geneLocation type="plasmid" evidence="2 3">
    <name>pZSt-lp92</name>
</geneLocation>
<keyword evidence="1" id="KW-0614">Plasmid</keyword>
<sequence length="106" mass="12290">MSSIESMGEELDKLKIKIKDALMQYIISCRFTDVDYILIKTANQPNDLHLKVNSELPIGFTYMDYSRMHDLGADSNHIHYYFKNKAIDISSSGFTTLEMHKNRLII</sequence>
<accession>A0A5P8AUK5</accession>
<organism evidence="1">
    <name type="scientific">Borrelia miyamotoi</name>
    <dbReference type="NCBI Taxonomy" id="47466"/>
    <lineage>
        <taxon>Bacteria</taxon>
        <taxon>Pseudomonadati</taxon>
        <taxon>Spirochaetota</taxon>
        <taxon>Spirochaetia</taxon>
        <taxon>Spirochaetales</taxon>
        <taxon>Borreliaceae</taxon>
        <taxon>Borrelia</taxon>
    </lineage>
</organism>
<geneLocation type="plasmid" evidence="1">
    <name>unnamed</name>
</geneLocation>
<evidence type="ECO:0000313" key="1">
    <source>
        <dbReference type="EMBL" id="QFP42439.1"/>
    </source>
</evidence>
<dbReference type="RefSeq" id="WP_152301157.1">
    <property type="nucleotide sequence ID" value="NZ_CP044629.1"/>
</dbReference>
<evidence type="ECO:0000313" key="2">
    <source>
        <dbReference type="EMBL" id="WAZ72305.1"/>
    </source>
</evidence>
<dbReference type="Proteomes" id="UP001164513">
    <property type="component" value="Plasmid pZSt-lp92"/>
</dbReference>
<dbReference type="EMBL" id="CP114721">
    <property type="protein sequence ID" value="WAZ72305.1"/>
    <property type="molecule type" value="Genomic_DNA"/>
</dbReference>
<gene>
    <name evidence="1" type="ORF">F9Y90_04860</name>
    <name evidence="2" type="ORF">O5404_04610</name>
</gene>
<name>A0A5P8AUK5_9SPIR</name>